<evidence type="ECO:0000256" key="1">
    <source>
        <dbReference type="ARBA" id="ARBA00007673"/>
    </source>
</evidence>
<dbReference type="RefSeq" id="WP_071037184.1">
    <property type="nucleotide sequence ID" value="NZ_CP017754.1"/>
</dbReference>
<keyword evidence="4" id="KW-1185">Reference proteome</keyword>
<evidence type="ECO:0000256" key="2">
    <source>
        <dbReference type="ARBA" id="ARBA00023235"/>
    </source>
</evidence>
<evidence type="ECO:0000313" key="4">
    <source>
        <dbReference type="Proteomes" id="UP000177515"/>
    </source>
</evidence>
<dbReference type="Proteomes" id="UP000177515">
    <property type="component" value="Chromosome 1"/>
</dbReference>
<accession>A0ABM6F468</accession>
<comment type="similarity">
    <text evidence="1">Belongs to the PrpF family.</text>
</comment>
<gene>
    <name evidence="3" type="ORF">BKK80_09220</name>
</gene>
<dbReference type="Gene3D" id="3.10.310.10">
    <property type="entry name" value="Diaminopimelate Epimerase, Chain A, domain 1"/>
    <property type="match status" value="1"/>
</dbReference>
<protein>
    <submittedName>
        <fullName evidence="3">Uncharacterized protein</fullName>
    </submittedName>
</protein>
<organism evidence="3 4">
    <name type="scientific">Cupriavidus malaysiensis</name>
    <dbReference type="NCBI Taxonomy" id="367825"/>
    <lineage>
        <taxon>Bacteria</taxon>
        <taxon>Pseudomonadati</taxon>
        <taxon>Pseudomonadota</taxon>
        <taxon>Betaproteobacteria</taxon>
        <taxon>Burkholderiales</taxon>
        <taxon>Burkholderiaceae</taxon>
        <taxon>Cupriavidus</taxon>
    </lineage>
</organism>
<keyword evidence="2" id="KW-0413">Isomerase</keyword>
<reference evidence="3 4" key="1">
    <citation type="submission" date="2016-10" db="EMBL/GenBank/DDBJ databases">
        <title>Complete genome sequences of three Cupriavidus strains isolated from various Malaysian environments.</title>
        <authorList>
            <person name="Abdullah A.A.-A."/>
            <person name="Shafie N.A.H."/>
            <person name="Lau N.S."/>
        </authorList>
    </citation>
    <scope>NUCLEOTIDE SEQUENCE [LARGE SCALE GENOMIC DNA]</scope>
    <source>
        <strain evidence="3 4">USMAA1020</strain>
    </source>
</reference>
<dbReference type="PANTHER" id="PTHR43709">
    <property type="entry name" value="ACONITATE ISOMERASE-RELATED"/>
    <property type="match status" value="1"/>
</dbReference>
<dbReference type="PANTHER" id="PTHR43709:SF3">
    <property type="entry name" value="ISOMERASE YBHH-RELATED"/>
    <property type="match status" value="1"/>
</dbReference>
<dbReference type="Pfam" id="PF04303">
    <property type="entry name" value="PrpF"/>
    <property type="match status" value="1"/>
</dbReference>
<sequence length="207" mass="21373">MTEIPAFYMRSGAGKGVFLLEDDLPQDGAARDALLLRLLAAPGVAAGDADGLEGRVALMRAARRAGCDVECRIGAVATQVARMDWSGEDSGEEAGGPAAEMPAAAGAFAIWRGFVPARDGITTVRIWLRNTGRVVLAHVPCTNGHPLEPCSAHEGGGGDGAADPAATIELDYFAPAAPPPAAAVRRVTVRSGARRLLSGLVHVPERC</sequence>
<dbReference type="EMBL" id="CP017754">
    <property type="protein sequence ID" value="AOZ05991.1"/>
    <property type="molecule type" value="Genomic_DNA"/>
</dbReference>
<evidence type="ECO:0000313" key="3">
    <source>
        <dbReference type="EMBL" id="AOZ05991.1"/>
    </source>
</evidence>
<dbReference type="InterPro" id="IPR007400">
    <property type="entry name" value="PrpF-like"/>
</dbReference>
<name>A0ABM6F468_9BURK</name>
<dbReference type="SUPFAM" id="SSF54506">
    <property type="entry name" value="Diaminopimelate epimerase-like"/>
    <property type="match status" value="1"/>
</dbReference>
<proteinExistence type="inferred from homology"/>